<dbReference type="GO" id="GO:0005198">
    <property type="term" value="F:structural molecule activity"/>
    <property type="evidence" value="ECO:0007669"/>
    <property type="project" value="UniProtKB-UniRule"/>
</dbReference>
<evidence type="ECO:0000313" key="11">
    <source>
        <dbReference type="EMBL" id="QTD53948.1"/>
    </source>
</evidence>
<dbReference type="InterPro" id="IPR010930">
    <property type="entry name" value="Flg_bb/hook_C_dom"/>
</dbReference>
<dbReference type="InterPro" id="IPR001444">
    <property type="entry name" value="Flag_bb_rod_N"/>
</dbReference>
<keyword evidence="11" id="KW-0282">Flagellum</keyword>
<dbReference type="KEGG" id="scor:J3U87_15980"/>
<sequence length="499" mass="53562">MVGLNASLYTGLAGVRTAQVGLNVIGNNIANVNTPFYSRQMAETKVTGLGSGGRNIVGSGSEVSSILGLRDTIADQMLTREQGRFGYHDTFAQGLAEVEGLMAETEFSGIGQRMSDFFGAIEEVSLRPSSTAARNELLAMGDRLATEIRNRDADLFQVQTRTNVDVESTVARINQITAEIEALSGQIYNQGTPPQDIIDERYRKINELAELVEVDVFDMGNNRIQVNIKDSNLVLVGEKQYLLSVSQNAANNNFFDVNIDNGSGPTDITAQINGGTLGAKLDLRDNEIGDLRRRLDNLAAGLINQFNALHTTGFSLAAPPNDTGLRFFDPLDPTNPGAPAPPTVDPDRYQGAASAISLSTDLLVDPLDPSLGFDPDKVSLSDTAGETGNNVIALALAGLRDSSTVIDGNGDGTANTGTFESYYGDTLSDLGRTTRNARDNLESHQLLLNQAQARRDEVSGVNLDEEAIQLTQFQQAFQASSRFIGVINQLTADILNRLG</sequence>
<keyword evidence="11" id="KW-0966">Cell projection</keyword>
<evidence type="ECO:0000256" key="4">
    <source>
        <dbReference type="ARBA" id="ARBA00016244"/>
    </source>
</evidence>
<evidence type="ECO:0000256" key="7">
    <source>
        <dbReference type="RuleBase" id="RU362065"/>
    </source>
</evidence>
<dbReference type="GO" id="GO:0044780">
    <property type="term" value="P:bacterial-type flagellum assembly"/>
    <property type="evidence" value="ECO:0007669"/>
    <property type="project" value="InterPro"/>
</dbReference>
<keyword evidence="11" id="KW-0969">Cilium</keyword>
<organism evidence="11 12">
    <name type="scientific">Sulfidibacter corallicola</name>
    <dbReference type="NCBI Taxonomy" id="2818388"/>
    <lineage>
        <taxon>Bacteria</taxon>
        <taxon>Pseudomonadati</taxon>
        <taxon>Acidobacteriota</taxon>
        <taxon>Holophagae</taxon>
        <taxon>Acanthopleuribacterales</taxon>
        <taxon>Acanthopleuribacteraceae</taxon>
        <taxon>Sulfidibacter</taxon>
    </lineage>
</organism>
<dbReference type="InterPro" id="IPR053927">
    <property type="entry name" value="FlgK_helical"/>
</dbReference>
<dbReference type="Proteomes" id="UP000663929">
    <property type="component" value="Chromosome"/>
</dbReference>
<evidence type="ECO:0000256" key="1">
    <source>
        <dbReference type="ARBA" id="ARBA00004365"/>
    </source>
</evidence>
<dbReference type="SUPFAM" id="SSF64518">
    <property type="entry name" value="Phase 1 flagellin"/>
    <property type="match status" value="1"/>
</dbReference>
<reference evidence="11" key="1">
    <citation type="submission" date="2021-03" db="EMBL/GenBank/DDBJ databases">
        <title>Acanthopleuribacteraceae sp. M133.</title>
        <authorList>
            <person name="Wang G."/>
        </authorList>
    </citation>
    <scope>NUCLEOTIDE SEQUENCE</scope>
    <source>
        <strain evidence="11">M133</strain>
    </source>
</reference>
<keyword evidence="6 7" id="KW-0975">Bacterial flagellum</keyword>
<feature type="domain" description="Flagellar basal-body/hook protein C-terminal" evidence="9">
    <location>
        <begin position="457"/>
        <end position="496"/>
    </location>
</feature>
<dbReference type="Pfam" id="PF22638">
    <property type="entry name" value="FlgK_D1"/>
    <property type="match status" value="1"/>
</dbReference>
<dbReference type="EMBL" id="CP071793">
    <property type="protein sequence ID" value="QTD53948.1"/>
    <property type="molecule type" value="Genomic_DNA"/>
</dbReference>
<evidence type="ECO:0000256" key="2">
    <source>
        <dbReference type="ARBA" id="ARBA00004613"/>
    </source>
</evidence>
<protein>
    <recommendedName>
        <fullName evidence="4 7">Flagellar hook-associated protein 1</fullName>
        <shortName evidence="7">HAP1</shortName>
    </recommendedName>
</protein>
<dbReference type="PANTHER" id="PTHR30033">
    <property type="entry name" value="FLAGELLAR HOOK-ASSOCIATED PROTEIN 1"/>
    <property type="match status" value="1"/>
</dbReference>
<evidence type="ECO:0000256" key="5">
    <source>
        <dbReference type="ARBA" id="ARBA00022525"/>
    </source>
</evidence>
<keyword evidence="5 7" id="KW-0964">Secreted</keyword>
<dbReference type="Pfam" id="PF06429">
    <property type="entry name" value="Flg_bbr_C"/>
    <property type="match status" value="1"/>
</dbReference>
<dbReference type="GO" id="GO:0009424">
    <property type="term" value="C:bacterial-type flagellum hook"/>
    <property type="evidence" value="ECO:0007669"/>
    <property type="project" value="UniProtKB-UniRule"/>
</dbReference>
<evidence type="ECO:0000256" key="3">
    <source>
        <dbReference type="ARBA" id="ARBA00009677"/>
    </source>
</evidence>
<dbReference type="GO" id="GO:0005576">
    <property type="term" value="C:extracellular region"/>
    <property type="evidence" value="ECO:0007669"/>
    <property type="project" value="UniProtKB-SubCell"/>
</dbReference>
<evidence type="ECO:0000259" key="9">
    <source>
        <dbReference type="Pfam" id="PF06429"/>
    </source>
</evidence>
<accession>A0A8A4TXM9</accession>
<proteinExistence type="inferred from homology"/>
<evidence type="ECO:0000259" key="10">
    <source>
        <dbReference type="Pfam" id="PF22638"/>
    </source>
</evidence>
<comment type="subcellular location">
    <subcellularLocation>
        <location evidence="1 7">Bacterial flagellum</location>
    </subcellularLocation>
    <subcellularLocation>
        <location evidence="2 7">Secreted</location>
    </subcellularLocation>
</comment>
<dbReference type="Pfam" id="PF00460">
    <property type="entry name" value="Flg_bb_rod"/>
    <property type="match status" value="1"/>
</dbReference>
<evidence type="ECO:0000256" key="6">
    <source>
        <dbReference type="ARBA" id="ARBA00023143"/>
    </source>
</evidence>
<evidence type="ECO:0000259" key="8">
    <source>
        <dbReference type="Pfam" id="PF00460"/>
    </source>
</evidence>
<dbReference type="AlphaFoldDB" id="A0A8A4TXM9"/>
<dbReference type="NCBIfam" id="TIGR02492">
    <property type="entry name" value="flgK_ends"/>
    <property type="match status" value="1"/>
</dbReference>
<name>A0A8A4TXM9_SULCO</name>
<keyword evidence="12" id="KW-1185">Reference proteome</keyword>
<dbReference type="InterPro" id="IPR002371">
    <property type="entry name" value="FlgK"/>
</dbReference>
<gene>
    <name evidence="7 11" type="primary">flgK</name>
    <name evidence="11" type="ORF">J3U87_15980</name>
</gene>
<evidence type="ECO:0000313" key="12">
    <source>
        <dbReference type="Proteomes" id="UP000663929"/>
    </source>
</evidence>
<comment type="similarity">
    <text evidence="3 7">Belongs to the flagella basal body rod proteins family.</text>
</comment>
<feature type="domain" description="Flagellar hook-associated protein FlgK helical" evidence="10">
    <location>
        <begin position="95"/>
        <end position="328"/>
    </location>
</feature>
<dbReference type="RefSeq" id="WP_237384048.1">
    <property type="nucleotide sequence ID" value="NZ_CP071793.1"/>
</dbReference>
<dbReference type="PRINTS" id="PR01005">
    <property type="entry name" value="FLGHOOKAP1"/>
</dbReference>
<feature type="domain" description="Flagellar basal body rod protein N-terminal" evidence="8">
    <location>
        <begin position="8"/>
        <end position="35"/>
    </location>
</feature>
<dbReference type="PANTHER" id="PTHR30033:SF1">
    <property type="entry name" value="FLAGELLAR HOOK-ASSOCIATED PROTEIN 1"/>
    <property type="match status" value="1"/>
</dbReference>